<name>X1D3R1_9ZZZZ</name>
<evidence type="ECO:0000313" key="1">
    <source>
        <dbReference type="EMBL" id="GAG99757.1"/>
    </source>
</evidence>
<dbReference type="EMBL" id="BART01027987">
    <property type="protein sequence ID" value="GAG99757.1"/>
    <property type="molecule type" value="Genomic_DNA"/>
</dbReference>
<accession>X1D3R1</accession>
<proteinExistence type="predicted"/>
<comment type="caution">
    <text evidence="1">The sequence shown here is derived from an EMBL/GenBank/DDBJ whole genome shotgun (WGS) entry which is preliminary data.</text>
</comment>
<gene>
    <name evidence="1" type="ORF">S01H4_49480</name>
</gene>
<reference evidence="1" key="1">
    <citation type="journal article" date="2014" name="Front. Microbiol.">
        <title>High frequency of phylogenetically diverse reductive dehalogenase-homologous genes in deep subseafloor sedimentary metagenomes.</title>
        <authorList>
            <person name="Kawai M."/>
            <person name="Futagami T."/>
            <person name="Toyoda A."/>
            <person name="Takaki Y."/>
            <person name="Nishi S."/>
            <person name="Hori S."/>
            <person name="Arai W."/>
            <person name="Tsubouchi T."/>
            <person name="Morono Y."/>
            <person name="Uchiyama I."/>
            <person name="Ito T."/>
            <person name="Fujiyama A."/>
            <person name="Inagaki F."/>
            <person name="Takami H."/>
        </authorList>
    </citation>
    <scope>NUCLEOTIDE SEQUENCE</scope>
    <source>
        <strain evidence="1">Expedition CK06-06</strain>
    </source>
</reference>
<protein>
    <submittedName>
        <fullName evidence="1">Uncharacterized protein</fullName>
    </submittedName>
</protein>
<organism evidence="1">
    <name type="scientific">marine sediment metagenome</name>
    <dbReference type="NCBI Taxonomy" id="412755"/>
    <lineage>
        <taxon>unclassified sequences</taxon>
        <taxon>metagenomes</taxon>
        <taxon>ecological metagenomes</taxon>
    </lineage>
</organism>
<dbReference type="AlphaFoldDB" id="X1D3R1"/>
<sequence>MTFYNELKGTPLDARNKCCNEVLRRAQEQLGLPREEIILRPLRPEDIGWNTADQKPKFRVHITDTYTWNALVTTFPIEDNR</sequence>
<feature type="non-terminal residue" evidence="1">
    <location>
        <position position="81"/>
    </location>
</feature>